<evidence type="ECO:0000313" key="2">
    <source>
        <dbReference type="Proteomes" id="UP000249464"/>
    </source>
</evidence>
<dbReference type="Proteomes" id="UP000249464">
    <property type="component" value="Unassembled WGS sequence"/>
</dbReference>
<dbReference type="AlphaFoldDB" id="A0A2X0LTB5"/>
<reference evidence="1 2" key="1">
    <citation type="submission" date="2016-11" db="EMBL/GenBank/DDBJ databases">
        <authorList>
            <person name="Jaros S."/>
            <person name="Januszkiewicz K."/>
            <person name="Wedrychowicz H."/>
        </authorList>
    </citation>
    <scope>NUCLEOTIDE SEQUENCE [LARGE SCALE GENOMIC DNA]</scope>
</reference>
<keyword evidence="2" id="KW-1185">Reference proteome</keyword>
<name>A0A2X0LTB5_9BASI</name>
<gene>
    <name evidence="1" type="primary">BQ5605_C011g06442</name>
    <name evidence="1" type="ORF">BQ5605_C011G06442</name>
</gene>
<protein>
    <submittedName>
        <fullName evidence="1">BQ5605_C011g06442 protein</fullName>
    </submittedName>
</protein>
<dbReference type="EMBL" id="FQNC01000011">
    <property type="protein sequence ID" value="SGY12253.1"/>
    <property type="molecule type" value="Genomic_DNA"/>
</dbReference>
<sequence length="109" mass="11406">MNMNGSTFGSTDDLFSLTLNSDTASSFGAATAGDAPSVQQHIERVVGALSVLGRSATSRGVFPDARSIVLNACATPRKGMLRRACVIVALLLIIPDRYAYASQSDLSVL</sequence>
<proteinExistence type="predicted"/>
<accession>A0A2X0LTB5</accession>
<organism evidence="1 2">
    <name type="scientific">Microbotryum silenes-dioicae</name>
    <dbReference type="NCBI Taxonomy" id="796604"/>
    <lineage>
        <taxon>Eukaryota</taxon>
        <taxon>Fungi</taxon>
        <taxon>Dikarya</taxon>
        <taxon>Basidiomycota</taxon>
        <taxon>Pucciniomycotina</taxon>
        <taxon>Microbotryomycetes</taxon>
        <taxon>Microbotryales</taxon>
        <taxon>Microbotryaceae</taxon>
        <taxon>Microbotryum</taxon>
    </lineage>
</organism>
<evidence type="ECO:0000313" key="1">
    <source>
        <dbReference type="EMBL" id="SGY12253.1"/>
    </source>
</evidence>